<accession>A0A8S5SW43</accession>
<name>A0A8S5SW43_9CAUD</name>
<evidence type="ECO:0000313" key="1">
    <source>
        <dbReference type="EMBL" id="DAF55190.1"/>
    </source>
</evidence>
<reference evidence="1" key="1">
    <citation type="journal article" date="2021" name="Proc. Natl. Acad. Sci. U.S.A.">
        <title>A Catalog of Tens of Thousands of Viruses from Human Metagenomes Reveals Hidden Associations with Chronic Diseases.</title>
        <authorList>
            <person name="Tisza M.J."/>
            <person name="Buck C.B."/>
        </authorList>
    </citation>
    <scope>NUCLEOTIDE SEQUENCE</scope>
    <source>
        <strain evidence="1">CtZHD14</strain>
    </source>
</reference>
<dbReference type="EMBL" id="BK032687">
    <property type="protein sequence ID" value="DAF55190.1"/>
    <property type="molecule type" value="Genomic_DNA"/>
</dbReference>
<sequence length="204" mass="23066">MPQELKTLTINLKSLDQDIPDPITVGGANANGRTFRILFDQEAAAQMTDDTIVYLRWKHQQSNVQGYNNFTKVNDDPIVWELKWPLSMMKCGAGEVTCDIELVDDISISPTQTFLVHILSDPHDGSSFVVSDDFSAFQNAVINLTSIGNKMEKQMEEQRKEFEEWTNSTEEIKQIATNAYDKAVSVENKIDQITVSAEVKIQEF</sequence>
<organism evidence="1">
    <name type="scientific">Siphoviridae sp. ctZHD14</name>
    <dbReference type="NCBI Taxonomy" id="2827891"/>
    <lineage>
        <taxon>Viruses</taxon>
        <taxon>Duplodnaviria</taxon>
        <taxon>Heunggongvirae</taxon>
        <taxon>Uroviricota</taxon>
        <taxon>Caudoviricetes</taxon>
    </lineage>
</organism>
<proteinExistence type="predicted"/>
<protein>
    <submittedName>
        <fullName evidence="1">BppU domain protein</fullName>
    </submittedName>
</protein>